<dbReference type="FunFam" id="3.30.70.250:FF:000001">
    <property type="entry name" value="Malonyl CoA-acyl carrier protein transacylase"/>
    <property type="match status" value="1"/>
</dbReference>
<dbReference type="SMART" id="SM00827">
    <property type="entry name" value="PKS_AT"/>
    <property type="match status" value="1"/>
</dbReference>
<dbReference type="GO" id="GO:0004314">
    <property type="term" value="F:[acyl-carrier-protein] S-malonyltransferase activity"/>
    <property type="evidence" value="ECO:0007669"/>
    <property type="project" value="UniProtKB-EC"/>
</dbReference>
<evidence type="ECO:0000256" key="5">
    <source>
        <dbReference type="PIRSR" id="PIRSR000446-1"/>
    </source>
</evidence>
<dbReference type="InterPro" id="IPR016035">
    <property type="entry name" value="Acyl_Trfase/lysoPLipase"/>
</dbReference>
<proteinExistence type="inferred from homology"/>
<dbReference type="RefSeq" id="WP_192902812.1">
    <property type="nucleotide sequence ID" value="NZ_QFFZ01000009.1"/>
</dbReference>
<dbReference type="Gene3D" id="3.40.366.10">
    <property type="entry name" value="Malonyl-Coenzyme A Acyl Carrier Protein, domain 2"/>
    <property type="match status" value="1"/>
</dbReference>
<dbReference type="InterPro" id="IPR001227">
    <property type="entry name" value="Ac_transferase_dom_sf"/>
</dbReference>
<dbReference type="GO" id="GO:0005829">
    <property type="term" value="C:cytosol"/>
    <property type="evidence" value="ECO:0007669"/>
    <property type="project" value="TreeGrafter"/>
</dbReference>
<dbReference type="InterPro" id="IPR004410">
    <property type="entry name" value="Malonyl_CoA-ACP_transAc_FabD"/>
</dbReference>
<dbReference type="Gene3D" id="3.30.70.250">
    <property type="entry name" value="Malonyl-CoA ACP transacylase, ACP-binding"/>
    <property type="match status" value="1"/>
</dbReference>
<comment type="similarity">
    <text evidence="4">Belongs to the fabD family.</text>
</comment>
<sequence length="314" mass="33101">MKIAFVFPGQASQYVGMGKELRRDYPEAAEIFKQADEALGFSLSTLCFEGPEEELNLTANTQPAVLTTSLACLEVLKSVGGPVPFALAGHSLGEYSALVAAGSLEFADAVRLVRKRGQYMQEAVPLGEGGMAAVMGLASAAVVEVCQKASEPGVVIEAVNLNCPGQVVVAGNTAGLEAVEPLLKEAGARRVVPLPVSAPFHSSLMVPAGERLAVDLEQVVIKDPEIPVVANVSADLVLTGAEVKDSLIRQVYSPVRWEETILKLLELGSEAFVEVGPGKVLSGLVKKISREVLISNVEDKATLEKVLALTREVS</sequence>
<dbReference type="InterPro" id="IPR050858">
    <property type="entry name" value="Mal-CoA-ACP_Trans/PKS_FabD"/>
</dbReference>
<keyword evidence="2 4" id="KW-0012">Acyltransferase</keyword>
<dbReference type="EC" id="2.3.1.39" evidence="4"/>
<feature type="domain" description="Malonyl-CoA:ACP transacylase (MAT)" evidence="6">
    <location>
        <begin position="6"/>
        <end position="313"/>
    </location>
</feature>
<feature type="active site" evidence="5">
    <location>
        <position position="91"/>
    </location>
</feature>
<dbReference type="PANTHER" id="PTHR42681:SF1">
    <property type="entry name" value="MALONYL-COA-ACYL CARRIER PROTEIN TRANSACYLASE, MITOCHONDRIAL"/>
    <property type="match status" value="1"/>
</dbReference>
<organism evidence="7 8">
    <name type="scientific">Pelotomaculum propionicicum</name>
    <dbReference type="NCBI Taxonomy" id="258475"/>
    <lineage>
        <taxon>Bacteria</taxon>
        <taxon>Bacillati</taxon>
        <taxon>Bacillota</taxon>
        <taxon>Clostridia</taxon>
        <taxon>Eubacteriales</taxon>
        <taxon>Desulfotomaculaceae</taxon>
        <taxon>Pelotomaculum</taxon>
    </lineage>
</organism>
<feature type="active site" evidence="5">
    <location>
        <position position="201"/>
    </location>
</feature>
<protein>
    <recommendedName>
        <fullName evidence="4">Malonyl CoA-acyl carrier protein transacylase</fullName>
        <ecNumber evidence="4">2.3.1.39</ecNumber>
    </recommendedName>
</protein>
<dbReference type="AlphaFoldDB" id="A0A4Y7RTI4"/>
<evidence type="ECO:0000256" key="1">
    <source>
        <dbReference type="ARBA" id="ARBA00022679"/>
    </source>
</evidence>
<dbReference type="EMBL" id="QFFZ01000009">
    <property type="protein sequence ID" value="TEB12080.1"/>
    <property type="molecule type" value="Genomic_DNA"/>
</dbReference>
<keyword evidence="1 4" id="KW-0808">Transferase</keyword>
<evidence type="ECO:0000256" key="4">
    <source>
        <dbReference type="PIRNR" id="PIRNR000446"/>
    </source>
</evidence>
<evidence type="ECO:0000256" key="3">
    <source>
        <dbReference type="ARBA" id="ARBA00048462"/>
    </source>
</evidence>
<comment type="catalytic activity">
    <reaction evidence="3 4">
        <text>holo-[ACP] + malonyl-CoA = malonyl-[ACP] + CoA</text>
        <dbReference type="Rhea" id="RHEA:41792"/>
        <dbReference type="Rhea" id="RHEA-COMP:9623"/>
        <dbReference type="Rhea" id="RHEA-COMP:9685"/>
        <dbReference type="ChEBI" id="CHEBI:57287"/>
        <dbReference type="ChEBI" id="CHEBI:57384"/>
        <dbReference type="ChEBI" id="CHEBI:64479"/>
        <dbReference type="ChEBI" id="CHEBI:78449"/>
        <dbReference type="EC" id="2.3.1.39"/>
    </reaction>
</comment>
<evidence type="ECO:0000313" key="8">
    <source>
        <dbReference type="Proteomes" id="UP000297597"/>
    </source>
</evidence>
<evidence type="ECO:0000259" key="6">
    <source>
        <dbReference type="SMART" id="SM00827"/>
    </source>
</evidence>
<evidence type="ECO:0000256" key="2">
    <source>
        <dbReference type="ARBA" id="ARBA00023315"/>
    </source>
</evidence>
<dbReference type="PIRSF" id="PIRSF000446">
    <property type="entry name" value="Mct"/>
    <property type="match status" value="1"/>
</dbReference>
<dbReference type="NCBIfam" id="TIGR00128">
    <property type="entry name" value="fabD"/>
    <property type="match status" value="1"/>
</dbReference>
<dbReference type="SUPFAM" id="SSF52151">
    <property type="entry name" value="FabD/lysophospholipase-like"/>
    <property type="match status" value="1"/>
</dbReference>
<gene>
    <name evidence="7" type="primary">fabD</name>
    <name evidence="7" type="ORF">Pmgp_01236</name>
</gene>
<dbReference type="Proteomes" id="UP000297597">
    <property type="component" value="Unassembled WGS sequence"/>
</dbReference>
<evidence type="ECO:0000313" key="7">
    <source>
        <dbReference type="EMBL" id="TEB12080.1"/>
    </source>
</evidence>
<accession>A0A4Y7RTI4</accession>
<reference evidence="7 8" key="1">
    <citation type="journal article" date="2018" name="Environ. Microbiol.">
        <title>Novel energy conservation strategies and behaviour of Pelotomaculum schinkii driving syntrophic propionate catabolism.</title>
        <authorList>
            <person name="Hidalgo-Ahumada C.A.P."/>
            <person name="Nobu M.K."/>
            <person name="Narihiro T."/>
            <person name="Tamaki H."/>
            <person name="Liu W.T."/>
            <person name="Kamagata Y."/>
            <person name="Stams A.J.M."/>
            <person name="Imachi H."/>
            <person name="Sousa D.Z."/>
        </authorList>
    </citation>
    <scope>NUCLEOTIDE SEQUENCE [LARGE SCALE GENOMIC DNA]</scope>
    <source>
        <strain evidence="7 8">MGP</strain>
    </source>
</reference>
<dbReference type="InterPro" id="IPR016036">
    <property type="entry name" value="Malonyl_transacylase_ACP-bd"/>
</dbReference>
<comment type="caution">
    <text evidence="7">The sequence shown here is derived from an EMBL/GenBank/DDBJ whole genome shotgun (WGS) entry which is preliminary data.</text>
</comment>
<keyword evidence="8" id="KW-1185">Reference proteome</keyword>
<dbReference type="InterPro" id="IPR014043">
    <property type="entry name" value="Acyl_transferase_dom"/>
</dbReference>
<dbReference type="GO" id="GO:0006633">
    <property type="term" value="P:fatty acid biosynthetic process"/>
    <property type="evidence" value="ECO:0007669"/>
    <property type="project" value="TreeGrafter"/>
</dbReference>
<dbReference type="Pfam" id="PF00698">
    <property type="entry name" value="Acyl_transf_1"/>
    <property type="match status" value="1"/>
</dbReference>
<name>A0A4Y7RTI4_9FIRM</name>
<dbReference type="SUPFAM" id="SSF55048">
    <property type="entry name" value="Probable ACP-binding domain of malonyl-CoA ACP transacylase"/>
    <property type="match status" value="1"/>
</dbReference>
<dbReference type="InterPro" id="IPR024925">
    <property type="entry name" value="Malonyl_CoA-ACP_transAc"/>
</dbReference>
<dbReference type="PANTHER" id="PTHR42681">
    <property type="entry name" value="MALONYL-COA-ACYL CARRIER PROTEIN TRANSACYLASE, MITOCHONDRIAL"/>
    <property type="match status" value="1"/>
</dbReference>